<feature type="region of interest" description="Disordered" evidence="1">
    <location>
        <begin position="61"/>
        <end position="83"/>
    </location>
</feature>
<organism evidence="2 3">
    <name type="scientific">Purpureocillium lilacinum</name>
    <name type="common">Paecilomyces lilacinus</name>
    <dbReference type="NCBI Taxonomy" id="33203"/>
    <lineage>
        <taxon>Eukaryota</taxon>
        <taxon>Fungi</taxon>
        <taxon>Dikarya</taxon>
        <taxon>Ascomycota</taxon>
        <taxon>Pezizomycotina</taxon>
        <taxon>Sordariomycetes</taxon>
        <taxon>Hypocreomycetidae</taxon>
        <taxon>Hypocreales</taxon>
        <taxon>Ophiocordycipitaceae</taxon>
        <taxon>Purpureocillium</taxon>
    </lineage>
</organism>
<proteinExistence type="predicted"/>
<evidence type="ECO:0000313" key="2">
    <source>
        <dbReference type="EMBL" id="KAK4091184.1"/>
    </source>
</evidence>
<feature type="compositionally biased region" description="Pro residues" evidence="1">
    <location>
        <begin position="72"/>
        <end position="83"/>
    </location>
</feature>
<dbReference type="EMBL" id="JAWRVI010000012">
    <property type="protein sequence ID" value="KAK4091184.1"/>
    <property type="molecule type" value="Genomic_DNA"/>
</dbReference>
<protein>
    <submittedName>
        <fullName evidence="2">Uncharacterized protein</fullName>
    </submittedName>
</protein>
<feature type="compositionally biased region" description="Gly residues" evidence="1">
    <location>
        <begin position="115"/>
        <end position="126"/>
    </location>
</feature>
<sequence length="159" mass="16863">MCRVELAGSPIMAERRLSECRAFAVRSGVVMRRRGDTYRLLSALLRLSLTLDVSLGPASPSLSVSSFSQAPRAPPIPRQPSSPPSFVLLNRLCRKTKACAGLGWAGLGWAEGEGTRGGDGGSGGGRAQRETALPPKKGRRRGGVHLRTKGNKAAAAAWW</sequence>
<accession>A0ABR0C4A4</accession>
<comment type="caution">
    <text evidence="2">The sequence shown here is derived from an EMBL/GenBank/DDBJ whole genome shotgun (WGS) entry which is preliminary data.</text>
</comment>
<feature type="compositionally biased region" description="Low complexity" evidence="1">
    <location>
        <begin position="61"/>
        <end position="71"/>
    </location>
</feature>
<reference evidence="2 3" key="1">
    <citation type="journal article" date="2024" name="Microbiol. Resour. Announc.">
        <title>Genome annotations for the ascomycete fungi Trichoderma harzianum, Trichoderma aggressivum, and Purpureocillium lilacinum.</title>
        <authorList>
            <person name="Beijen E.P.W."/>
            <person name="Ohm R.A."/>
        </authorList>
    </citation>
    <scope>NUCLEOTIDE SEQUENCE [LARGE SCALE GENOMIC DNA]</scope>
    <source>
        <strain evidence="2 3">CBS 150709</strain>
    </source>
</reference>
<name>A0ABR0C4A4_PURLI</name>
<feature type="region of interest" description="Disordered" evidence="1">
    <location>
        <begin position="115"/>
        <end position="159"/>
    </location>
</feature>
<dbReference type="Proteomes" id="UP001287286">
    <property type="component" value="Unassembled WGS sequence"/>
</dbReference>
<feature type="compositionally biased region" description="Basic residues" evidence="1">
    <location>
        <begin position="136"/>
        <end position="150"/>
    </location>
</feature>
<gene>
    <name evidence="2" type="ORF">Purlil1_4198</name>
</gene>
<evidence type="ECO:0000256" key="1">
    <source>
        <dbReference type="SAM" id="MobiDB-lite"/>
    </source>
</evidence>
<evidence type="ECO:0000313" key="3">
    <source>
        <dbReference type="Proteomes" id="UP001287286"/>
    </source>
</evidence>
<keyword evidence="3" id="KW-1185">Reference proteome</keyword>